<evidence type="ECO:0000313" key="3">
    <source>
        <dbReference type="Proteomes" id="UP000604066"/>
    </source>
</evidence>
<dbReference type="Proteomes" id="UP000604066">
    <property type="component" value="Unassembled WGS sequence"/>
</dbReference>
<dbReference type="GO" id="GO:0008745">
    <property type="term" value="F:N-acetylmuramoyl-L-alanine amidase activity"/>
    <property type="evidence" value="ECO:0007669"/>
    <property type="project" value="UniProtKB-EC"/>
</dbReference>
<organism evidence="2 3">
    <name type="scientific">Carboxydothermus ferrireducens DSM 11255</name>
    <dbReference type="NCBI Taxonomy" id="1119529"/>
    <lineage>
        <taxon>Bacteria</taxon>
        <taxon>Bacillati</taxon>
        <taxon>Bacillota</taxon>
        <taxon>Clostridia</taxon>
        <taxon>Thermoanaerobacterales</taxon>
        <taxon>Thermoanaerobacteraceae</taxon>
        <taxon>Carboxydothermus</taxon>
    </lineage>
</organism>
<dbReference type="EC" id="3.5.1.28" evidence="2"/>
<gene>
    <name evidence="2" type="ORF">HDG70_000771</name>
</gene>
<dbReference type="InterPro" id="IPR011105">
    <property type="entry name" value="Cell_wall_hydrolase_SleB"/>
</dbReference>
<accession>A0ABX2R842</accession>
<keyword evidence="2" id="KW-0378">Hydrolase</keyword>
<comment type="caution">
    <text evidence="2">The sequence shown here is derived from an EMBL/GenBank/DDBJ whole genome shotgun (WGS) entry which is preliminary data.</text>
</comment>
<evidence type="ECO:0000259" key="1">
    <source>
        <dbReference type="Pfam" id="PF07486"/>
    </source>
</evidence>
<dbReference type="InterPro" id="IPR042047">
    <property type="entry name" value="SleB_dom1"/>
</dbReference>
<dbReference type="Gene3D" id="1.10.10.2520">
    <property type="entry name" value="Cell wall hydrolase SleB, domain 1"/>
    <property type="match status" value="1"/>
</dbReference>
<sequence length="160" mass="17980">MTKTKTKLKLIAVVTLVIFWAGSVTYYYNQVLAAKPKAYTYSGISDLYLLARIIRAEAEGEPYAGKVAIAAVILNRVRHPGFPNTIAGVIFQPGAFESVANGRFWSLLPNRESIKAAYDALRGWDPTYGALFFWNPAKKVSRWIWTRKIIARIGKHVFGR</sequence>
<reference evidence="2 3" key="1">
    <citation type="submission" date="2020-07" db="EMBL/GenBank/DDBJ databases">
        <title>Genomic Encyclopedia of Type Strains, Phase III (KMG-III): the genomes of soil and plant-associated and newly described type strains.</title>
        <authorList>
            <person name="Whitman W."/>
        </authorList>
    </citation>
    <scope>NUCLEOTIDE SEQUENCE [LARGE SCALE GENOMIC DNA]</scope>
    <source>
        <strain evidence="2 3">DSM 11255</strain>
    </source>
</reference>
<protein>
    <submittedName>
        <fullName evidence="2">N-acetylmuramoyl-L-alanine amidase</fullName>
        <ecNumber evidence="2">3.5.1.28</ecNumber>
    </submittedName>
</protein>
<keyword evidence="3" id="KW-1185">Reference proteome</keyword>
<name>A0ABX2R842_9THEO</name>
<feature type="domain" description="Cell wall hydrolase SleB" evidence="1">
    <location>
        <begin position="60"/>
        <end position="158"/>
    </location>
</feature>
<proteinExistence type="predicted"/>
<dbReference type="Pfam" id="PF07486">
    <property type="entry name" value="Hydrolase_2"/>
    <property type="match status" value="1"/>
</dbReference>
<dbReference type="RefSeq" id="WP_028052322.1">
    <property type="nucleotide sequence ID" value="NZ_ATYG01000018.1"/>
</dbReference>
<dbReference type="Gene3D" id="6.20.240.60">
    <property type="match status" value="1"/>
</dbReference>
<dbReference type="EMBL" id="JACCBS010000001">
    <property type="protein sequence ID" value="NYE57065.1"/>
    <property type="molecule type" value="Genomic_DNA"/>
</dbReference>
<evidence type="ECO:0000313" key="2">
    <source>
        <dbReference type="EMBL" id="NYE57065.1"/>
    </source>
</evidence>